<dbReference type="InterPro" id="IPR013096">
    <property type="entry name" value="Cupin_2"/>
</dbReference>
<sequence>MSRPTILSFDQIKDELFTQWDITGHQLNRHLLSMSLTGTPDVVADLITFPPGFVHHMHRHPHADQFVLPLKGSVRFAGVPGRFVDLAPGQLLVVPRNSWHEVRNTSDEDCQVFHFFTGVGAIEDIGFEPWDSSGAPAE</sequence>
<dbReference type="CDD" id="cd02208">
    <property type="entry name" value="cupin_RmlC-like"/>
    <property type="match status" value="1"/>
</dbReference>
<accession>A0ABW5FIX1</accession>
<dbReference type="Proteomes" id="UP001597417">
    <property type="component" value="Unassembled WGS sequence"/>
</dbReference>
<dbReference type="SUPFAM" id="SSF51182">
    <property type="entry name" value="RmlC-like cupins"/>
    <property type="match status" value="1"/>
</dbReference>
<dbReference type="EMBL" id="JBHUKR010000002">
    <property type="protein sequence ID" value="MFD2414923.1"/>
    <property type="molecule type" value="Genomic_DNA"/>
</dbReference>
<proteinExistence type="predicted"/>
<dbReference type="RefSeq" id="WP_378260228.1">
    <property type="nucleotide sequence ID" value="NZ_JBHUKR010000002.1"/>
</dbReference>
<comment type="caution">
    <text evidence="2">The sequence shown here is derived from an EMBL/GenBank/DDBJ whole genome shotgun (WGS) entry which is preliminary data.</text>
</comment>
<feature type="domain" description="Cupin type-2" evidence="1">
    <location>
        <begin position="46"/>
        <end position="114"/>
    </location>
</feature>
<evidence type="ECO:0000313" key="2">
    <source>
        <dbReference type="EMBL" id="MFD2414923.1"/>
    </source>
</evidence>
<reference evidence="3" key="1">
    <citation type="journal article" date="2019" name="Int. J. Syst. Evol. Microbiol.">
        <title>The Global Catalogue of Microorganisms (GCM) 10K type strain sequencing project: providing services to taxonomists for standard genome sequencing and annotation.</title>
        <authorList>
            <consortium name="The Broad Institute Genomics Platform"/>
            <consortium name="The Broad Institute Genome Sequencing Center for Infectious Disease"/>
            <person name="Wu L."/>
            <person name="Ma J."/>
        </authorList>
    </citation>
    <scope>NUCLEOTIDE SEQUENCE [LARGE SCALE GENOMIC DNA]</scope>
    <source>
        <strain evidence="3">CGMCC 4.7645</strain>
    </source>
</reference>
<dbReference type="Pfam" id="PF07883">
    <property type="entry name" value="Cupin_2"/>
    <property type="match status" value="1"/>
</dbReference>
<dbReference type="Gene3D" id="2.60.120.10">
    <property type="entry name" value="Jelly Rolls"/>
    <property type="match status" value="1"/>
</dbReference>
<name>A0ABW5FIX1_9PSEU</name>
<dbReference type="InterPro" id="IPR011051">
    <property type="entry name" value="RmlC_Cupin_sf"/>
</dbReference>
<gene>
    <name evidence="2" type="ORF">ACFSXZ_01120</name>
</gene>
<keyword evidence="3" id="KW-1185">Reference proteome</keyword>
<evidence type="ECO:0000259" key="1">
    <source>
        <dbReference type="Pfam" id="PF07883"/>
    </source>
</evidence>
<evidence type="ECO:0000313" key="3">
    <source>
        <dbReference type="Proteomes" id="UP001597417"/>
    </source>
</evidence>
<organism evidence="2 3">
    <name type="scientific">Amycolatopsis pigmentata</name>
    <dbReference type="NCBI Taxonomy" id="450801"/>
    <lineage>
        <taxon>Bacteria</taxon>
        <taxon>Bacillati</taxon>
        <taxon>Actinomycetota</taxon>
        <taxon>Actinomycetes</taxon>
        <taxon>Pseudonocardiales</taxon>
        <taxon>Pseudonocardiaceae</taxon>
        <taxon>Amycolatopsis</taxon>
    </lineage>
</organism>
<protein>
    <submittedName>
        <fullName evidence="2">Cupin domain-containing protein</fullName>
    </submittedName>
</protein>
<dbReference type="InterPro" id="IPR014710">
    <property type="entry name" value="RmlC-like_jellyroll"/>
</dbReference>